<feature type="chain" id="PRO_5026733998" description="WxL domain-containing protein" evidence="1">
    <location>
        <begin position="21"/>
        <end position="339"/>
    </location>
</feature>
<evidence type="ECO:0000313" key="3">
    <source>
        <dbReference type="Proteomes" id="UP000433945"/>
    </source>
</evidence>
<feature type="signal peptide" evidence="1">
    <location>
        <begin position="1"/>
        <end position="20"/>
    </location>
</feature>
<gene>
    <name evidence="2" type="ORF">GN157_07935</name>
</gene>
<accession>A0A6N8HEJ1</accession>
<dbReference type="AlphaFoldDB" id="A0A6N8HEJ1"/>
<comment type="caution">
    <text evidence="2">The sequence shown here is derived from an EMBL/GenBank/DDBJ whole genome shotgun (WGS) entry which is preliminary data.</text>
</comment>
<evidence type="ECO:0008006" key="4">
    <source>
        <dbReference type="Google" id="ProtNLM"/>
    </source>
</evidence>
<dbReference type="Proteomes" id="UP000433945">
    <property type="component" value="Unassembled WGS sequence"/>
</dbReference>
<dbReference type="OrthoDB" id="738752at2"/>
<dbReference type="RefSeq" id="WP_157482775.1">
    <property type="nucleotide sequence ID" value="NZ_WOWP01000024.1"/>
</dbReference>
<keyword evidence="1" id="KW-0732">Signal</keyword>
<proteinExistence type="predicted"/>
<organism evidence="2 3">
    <name type="scientific">Flavobacterium rakeshii</name>
    <dbReference type="NCBI Taxonomy" id="1038845"/>
    <lineage>
        <taxon>Bacteria</taxon>
        <taxon>Pseudomonadati</taxon>
        <taxon>Bacteroidota</taxon>
        <taxon>Flavobacteriia</taxon>
        <taxon>Flavobacteriales</taxon>
        <taxon>Flavobacteriaceae</taxon>
        <taxon>Flavobacterium</taxon>
    </lineage>
</organism>
<dbReference type="EMBL" id="WOWP01000024">
    <property type="protein sequence ID" value="MUV03638.1"/>
    <property type="molecule type" value="Genomic_DNA"/>
</dbReference>
<reference evidence="2 3" key="1">
    <citation type="submission" date="2019-12" db="EMBL/GenBank/DDBJ databases">
        <authorList>
            <person name="Sun J.-Q."/>
        </authorList>
    </citation>
    <scope>NUCLEOTIDE SEQUENCE [LARGE SCALE GENOMIC DNA]</scope>
    <source>
        <strain evidence="2 3">JCM 17928</strain>
    </source>
</reference>
<evidence type="ECO:0000256" key="1">
    <source>
        <dbReference type="SAM" id="SignalP"/>
    </source>
</evidence>
<protein>
    <recommendedName>
        <fullName evidence="4">WxL domain-containing protein</fullName>
    </recommendedName>
</protein>
<evidence type="ECO:0000313" key="2">
    <source>
        <dbReference type="EMBL" id="MUV03638.1"/>
    </source>
</evidence>
<name>A0A6N8HEJ1_9FLAO</name>
<keyword evidence="3" id="KW-1185">Reference proteome</keyword>
<sequence length="339" mass="37707">MKTAKAILIILLLTFLQGKAQVTLNSWAGGQPQMTTYDEMVNGKTQIDQATVTIQKYNGSNNIHEWKLTVRLLQDYTHDSYTIGAQYSSLQFNEQQNNNSSDNSLINISTQPFQLSTFNEVTLIHSNIPLTGTVDRRFRFNLIIQGGNHLLVNPNGTYYSAYEYKLYKIKNNGTEELIATRTESTNGSARLQLNYQGNNGQQNVSLQNGANIFNLQYNTSESYTNGVSQQVIKGLKVTTPSNYQLNVKASANEMTSATTSSTIPVSILNVELSTNENIPGLTIYSPISLSASDQVIAIRSQYVQSIEFNLRFFIPPNALNLSATPGTYTTYVYFVIVPN</sequence>